<dbReference type="OrthoDB" id="5694214at2"/>
<dbReference type="Proteomes" id="UP000281985">
    <property type="component" value="Unassembled WGS sequence"/>
</dbReference>
<sequence>MKTQMKKISGWGQILCLTALFGMYSCTDLEVETPDSVVVNQGDEAGFQGISDPSSFVENSFNSLRGLIGDQANLFALSEVTTDAALIPTRGGDWGDNGLWRQLHQHNWNSEHQFFLNVFRDWNNLHFQATQVLDPLTDADAETKANASFLRALGMFVVVDNFRQVPVRDPNTDDTVAPEVLLPSDVLPMIVSDLEFAITNLPNINPGGNNVRPGKSAARYLLAKVLLNKHVYLETTPDNADMNRVVSLVDAIQADGYGLVDGYFDIFKQDLDNETIWFIDTAVGNRIWNGLHYNSAPVIAGGGWNGFATLSEYFDLFEGNPDINVEGSGQEERRGFVPTAGLPIGAVPGGSDANDNGIADGSEIGNGFLLGQQYNEDGSLTLDRQGAPLKFTREFVDGNGAQSLINNGEETGIRVIKYNPRFGGFTNHEIFFRYSDAHLMKAEALLRSGGDATPLVNELRILRDASPLGSVTAQELIDERGRELYMELWRRNDLVRFSQYTKDWEFKVQNAIDNPIRNVFPIPLSQLVANPNLVQNPGY</sequence>
<comment type="subcellular location">
    <subcellularLocation>
        <location evidence="1">Cell outer membrane</location>
    </subcellularLocation>
</comment>
<organism evidence="7 8">
    <name type="scientific">Dokdonia sinensis</name>
    <dbReference type="NCBI Taxonomy" id="2479847"/>
    <lineage>
        <taxon>Bacteria</taxon>
        <taxon>Pseudomonadati</taxon>
        <taxon>Bacteroidota</taxon>
        <taxon>Flavobacteriia</taxon>
        <taxon>Flavobacteriales</taxon>
        <taxon>Flavobacteriaceae</taxon>
        <taxon>Dokdonia</taxon>
    </lineage>
</organism>
<dbReference type="AlphaFoldDB" id="A0A3M0G830"/>
<evidence type="ECO:0000313" key="7">
    <source>
        <dbReference type="EMBL" id="RMB58562.1"/>
    </source>
</evidence>
<keyword evidence="5" id="KW-0998">Cell outer membrane</keyword>
<dbReference type="SUPFAM" id="SSF48452">
    <property type="entry name" value="TPR-like"/>
    <property type="match status" value="1"/>
</dbReference>
<comment type="caution">
    <text evidence="7">The sequence shown here is derived from an EMBL/GenBank/DDBJ whole genome shotgun (WGS) entry which is preliminary data.</text>
</comment>
<dbReference type="Pfam" id="PF07980">
    <property type="entry name" value="SusD_RagB"/>
    <property type="match status" value="1"/>
</dbReference>
<reference evidence="7 8" key="1">
    <citation type="submission" date="2018-10" db="EMBL/GenBank/DDBJ databases">
        <title>Dokdonia luteus sp. nov., isolated from sea water.</title>
        <authorList>
            <person name="Zhou L.Y."/>
            <person name="Du Z.J."/>
        </authorList>
    </citation>
    <scope>NUCLEOTIDE SEQUENCE [LARGE SCALE GENOMIC DNA]</scope>
    <source>
        <strain evidence="7 8">SH27</strain>
    </source>
</reference>
<evidence type="ECO:0000259" key="6">
    <source>
        <dbReference type="Pfam" id="PF07980"/>
    </source>
</evidence>
<keyword evidence="8" id="KW-1185">Reference proteome</keyword>
<gene>
    <name evidence="7" type="ORF">EAX61_09685</name>
</gene>
<dbReference type="InterPro" id="IPR011990">
    <property type="entry name" value="TPR-like_helical_dom_sf"/>
</dbReference>
<evidence type="ECO:0000256" key="1">
    <source>
        <dbReference type="ARBA" id="ARBA00004442"/>
    </source>
</evidence>
<proteinExistence type="inferred from homology"/>
<comment type="similarity">
    <text evidence="2">Belongs to the SusD family.</text>
</comment>
<evidence type="ECO:0000256" key="5">
    <source>
        <dbReference type="ARBA" id="ARBA00023237"/>
    </source>
</evidence>
<dbReference type="PROSITE" id="PS51257">
    <property type="entry name" value="PROKAR_LIPOPROTEIN"/>
    <property type="match status" value="1"/>
</dbReference>
<evidence type="ECO:0000313" key="8">
    <source>
        <dbReference type="Proteomes" id="UP000281985"/>
    </source>
</evidence>
<keyword evidence="4" id="KW-0472">Membrane</keyword>
<evidence type="ECO:0000256" key="2">
    <source>
        <dbReference type="ARBA" id="ARBA00006275"/>
    </source>
</evidence>
<evidence type="ECO:0000256" key="3">
    <source>
        <dbReference type="ARBA" id="ARBA00022729"/>
    </source>
</evidence>
<protein>
    <submittedName>
        <fullName evidence="7">RagB/SusD family nutrient uptake outer membrane protein</fullName>
    </submittedName>
</protein>
<dbReference type="Gene3D" id="1.25.40.390">
    <property type="match status" value="1"/>
</dbReference>
<evidence type="ECO:0000256" key="4">
    <source>
        <dbReference type="ARBA" id="ARBA00023136"/>
    </source>
</evidence>
<feature type="domain" description="RagB/SusD" evidence="6">
    <location>
        <begin position="273"/>
        <end position="539"/>
    </location>
</feature>
<dbReference type="GO" id="GO:0009279">
    <property type="term" value="C:cell outer membrane"/>
    <property type="evidence" value="ECO:0007669"/>
    <property type="project" value="UniProtKB-SubCell"/>
</dbReference>
<dbReference type="RefSeq" id="WP_121917486.1">
    <property type="nucleotide sequence ID" value="NZ_REFV01000008.1"/>
</dbReference>
<dbReference type="EMBL" id="REFV01000008">
    <property type="protein sequence ID" value="RMB58562.1"/>
    <property type="molecule type" value="Genomic_DNA"/>
</dbReference>
<dbReference type="InterPro" id="IPR012944">
    <property type="entry name" value="SusD_RagB_dom"/>
</dbReference>
<keyword evidence="3" id="KW-0732">Signal</keyword>
<accession>A0A3M0G830</accession>
<name>A0A3M0G830_9FLAO</name>